<protein>
    <submittedName>
        <fullName evidence="1">Uncharacterized protein</fullName>
    </submittedName>
</protein>
<proteinExistence type="predicted"/>
<organism evidence="1 2">
    <name type="scientific">Nitrolancea hollandica Lb</name>
    <dbReference type="NCBI Taxonomy" id="1129897"/>
    <lineage>
        <taxon>Bacteria</taxon>
        <taxon>Pseudomonadati</taxon>
        <taxon>Thermomicrobiota</taxon>
        <taxon>Thermomicrobia</taxon>
        <taxon>Sphaerobacterales</taxon>
        <taxon>Sphaerobacterineae</taxon>
        <taxon>Sphaerobacteraceae</taxon>
        <taxon>Nitrolancea</taxon>
    </lineage>
</organism>
<dbReference type="Proteomes" id="UP000004221">
    <property type="component" value="Unassembled WGS sequence"/>
</dbReference>
<gene>
    <name evidence="1" type="ORF">NITHO_2700004</name>
</gene>
<comment type="caution">
    <text evidence="1">The sequence shown here is derived from an EMBL/GenBank/DDBJ whole genome shotgun (WGS) entry which is preliminary data.</text>
</comment>
<reference evidence="1 2" key="1">
    <citation type="journal article" date="2012" name="ISME J.">
        <title>Nitrification expanded: discovery, physiology and genomics of a nitrite-oxidizing bacterium from the phylum Chloroflexi.</title>
        <authorList>
            <person name="Sorokin D.Y."/>
            <person name="Lucker S."/>
            <person name="Vejmelkova D."/>
            <person name="Kostrikina N.A."/>
            <person name="Kleerebezem R."/>
            <person name="Rijpstra W.I."/>
            <person name="Damste J.S."/>
            <person name="Le Paslier D."/>
            <person name="Muyzer G."/>
            <person name="Wagner M."/>
            <person name="van Loosdrecht M.C."/>
            <person name="Daims H."/>
        </authorList>
    </citation>
    <scope>NUCLEOTIDE SEQUENCE [LARGE SCALE GENOMIC DNA]</scope>
    <source>
        <strain evidence="2">none</strain>
    </source>
</reference>
<dbReference type="EMBL" id="CAGS01000191">
    <property type="protein sequence ID" value="CCF83775.1"/>
    <property type="molecule type" value="Genomic_DNA"/>
</dbReference>
<dbReference type="AlphaFoldDB" id="I4EGG3"/>
<name>I4EGG3_9BACT</name>
<keyword evidence="2" id="KW-1185">Reference proteome</keyword>
<accession>I4EGG3</accession>
<sequence length="74" mass="7699">MATGAGAVDDEEEDGAGDADAVVCGGLADGALTWQAVAVSSRVIITMRSLNSLAWLWSECMVFLPIQLATRSAR</sequence>
<evidence type="ECO:0000313" key="1">
    <source>
        <dbReference type="EMBL" id="CCF83775.1"/>
    </source>
</evidence>
<evidence type="ECO:0000313" key="2">
    <source>
        <dbReference type="Proteomes" id="UP000004221"/>
    </source>
</evidence>